<dbReference type="PRINTS" id="PR00081">
    <property type="entry name" value="GDHRDH"/>
</dbReference>
<dbReference type="SUPFAM" id="SSF51735">
    <property type="entry name" value="NAD(P)-binding Rossmann-fold domains"/>
    <property type="match status" value="1"/>
</dbReference>
<dbReference type="OrthoDB" id="109589at2"/>
<dbReference type="Proteomes" id="UP000199101">
    <property type="component" value="Unassembled WGS sequence"/>
</dbReference>
<comment type="similarity">
    <text evidence="1">Belongs to the short-chain dehydrogenases/reductases (SDR) family.</text>
</comment>
<name>A0A1C3VR16_9HYPH</name>
<organism evidence="3 4">
    <name type="scientific">Rhizobium multihospitium</name>
    <dbReference type="NCBI Taxonomy" id="410764"/>
    <lineage>
        <taxon>Bacteria</taxon>
        <taxon>Pseudomonadati</taxon>
        <taxon>Pseudomonadota</taxon>
        <taxon>Alphaproteobacteria</taxon>
        <taxon>Hyphomicrobiales</taxon>
        <taxon>Rhizobiaceae</taxon>
        <taxon>Rhizobium/Agrobacterium group</taxon>
        <taxon>Rhizobium</taxon>
    </lineage>
</organism>
<dbReference type="InterPro" id="IPR002347">
    <property type="entry name" value="SDR_fam"/>
</dbReference>
<protein>
    <submittedName>
        <fullName evidence="3">NAD(P)-dependent dehydrogenase, short-chain alcohol dehydrogenase family</fullName>
    </submittedName>
</protein>
<dbReference type="EMBL" id="FMAG01000003">
    <property type="protein sequence ID" value="SCB29934.1"/>
    <property type="molecule type" value="Genomic_DNA"/>
</dbReference>
<evidence type="ECO:0000256" key="1">
    <source>
        <dbReference type="ARBA" id="ARBA00006484"/>
    </source>
</evidence>
<evidence type="ECO:0000313" key="3">
    <source>
        <dbReference type="EMBL" id="SCB29934.1"/>
    </source>
</evidence>
<keyword evidence="2" id="KW-0560">Oxidoreductase</keyword>
<dbReference type="Pfam" id="PF00106">
    <property type="entry name" value="adh_short"/>
    <property type="match status" value="1"/>
</dbReference>
<gene>
    <name evidence="3" type="ORF">GA0061103_4197</name>
</gene>
<keyword evidence="4" id="KW-1185">Reference proteome</keyword>
<evidence type="ECO:0000313" key="4">
    <source>
        <dbReference type="Proteomes" id="UP000199101"/>
    </source>
</evidence>
<dbReference type="AlphaFoldDB" id="A0A1C3VR16"/>
<proteinExistence type="inferred from homology"/>
<accession>A0A1C3VR16</accession>
<reference evidence="4" key="1">
    <citation type="submission" date="2016-08" db="EMBL/GenBank/DDBJ databases">
        <authorList>
            <person name="Varghese N."/>
            <person name="Submissions Spin"/>
        </authorList>
    </citation>
    <scope>NUCLEOTIDE SEQUENCE [LARGE SCALE GENOMIC DNA]</scope>
    <source>
        <strain evidence="4">HAMBI 2975</strain>
    </source>
</reference>
<sequence length="302" mass="32840">MSNAWTPAEIPPQTDRRIIVTGGNSGIGWHTALELARAGAQVTIGARSKSKGEDAVKRIRDIIPRANVRWGVLDLSNPVSLQAFADSQLEDGRPIDMLINNAGIMGLPRREVSVDGHELQFATNVFGPYRLTGLLLPALLRTNRPRVVTVASGTHKMFEPGPITDFEAKDSYVPMRVYAKTKLANVLFARELQRRAGDRLLSTISHPGGARTNLFAATTLSTKIAGILTYPLLQSSEKGAWPTLMAATLENARPGGYYGPGGFMELRGNPVEVKTASYADDPSAWRALFNDLERITGITYAI</sequence>
<dbReference type="PANTHER" id="PTHR24320">
    <property type="entry name" value="RETINOL DEHYDROGENASE"/>
    <property type="match status" value="1"/>
</dbReference>
<dbReference type="InterPro" id="IPR036291">
    <property type="entry name" value="NAD(P)-bd_dom_sf"/>
</dbReference>
<dbReference type="GO" id="GO:0016491">
    <property type="term" value="F:oxidoreductase activity"/>
    <property type="evidence" value="ECO:0007669"/>
    <property type="project" value="UniProtKB-KW"/>
</dbReference>
<dbReference type="STRING" id="410764.GA0061103_4197"/>
<dbReference type="PANTHER" id="PTHR24320:SF148">
    <property type="entry name" value="NAD(P)-BINDING ROSSMANN-FOLD SUPERFAMILY PROTEIN"/>
    <property type="match status" value="1"/>
</dbReference>
<dbReference type="Gene3D" id="3.40.50.720">
    <property type="entry name" value="NAD(P)-binding Rossmann-like Domain"/>
    <property type="match status" value="1"/>
</dbReference>
<evidence type="ECO:0000256" key="2">
    <source>
        <dbReference type="ARBA" id="ARBA00023002"/>
    </source>
</evidence>